<protein>
    <submittedName>
        <fullName evidence="2">Uncharacterized protein</fullName>
    </submittedName>
</protein>
<evidence type="ECO:0000256" key="1">
    <source>
        <dbReference type="SAM" id="Phobius"/>
    </source>
</evidence>
<keyword evidence="3" id="KW-1185">Reference proteome</keyword>
<keyword evidence="1" id="KW-0812">Transmembrane</keyword>
<comment type="caution">
    <text evidence="2">The sequence shown here is derived from an EMBL/GenBank/DDBJ whole genome shotgun (WGS) entry which is preliminary data.</text>
</comment>
<keyword evidence="1" id="KW-1133">Transmembrane helix</keyword>
<reference evidence="3" key="1">
    <citation type="submission" date="2020-01" db="EMBL/GenBank/DDBJ databases">
        <title>Draft genome sequence of the Termite Coptotermes fromosanus.</title>
        <authorList>
            <person name="Itakura S."/>
            <person name="Yosikawa Y."/>
            <person name="Umezawa K."/>
        </authorList>
    </citation>
    <scope>NUCLEOTIDE SEQUENCE [LARGE SCALE GENOMIC DNA]</scope>
</reference>
<accession>A0A6L2Q755</accession>
<dbReference type="OrthoDB" id="9049620at2759"/>
<dbReference type="EMBL" id="BLKM01012994">
    <property type="protein sequence ID" value="GFG38625.1"/>
    <property type="molecule type" value="Genomic_DNA"/>
</dbReference>
<organism evidence="2 3">
    <name type="scientific">Coptotermes formosanus</name>
    <name type="common">Formosan subterranean termite</name>
    <dbReference type="NCBI Taxonomy" id="36987"/>
    <lineage>
        <taxon>Eukaryota</taxon>
        <taxon>Metazoa</taxon>
        <taxon>Ecdysozoa</taxon>
        <taxon>Arthropoda</taxon>
        <taxon>Hexapoda</taxon>
        <taxon>Insecta</taxon>
        <taxon>Pterygota</taxon>
        <taxon>Neoptera</taxon>
        <taxon>Polyneoptera</taxon>
        <taxon>Dictyoptera</taxon>
        <taxon>Blattodea</taxon>
        <taxon>Blattoidea</taxon>
        <taxon>Termitoidae</taxon>
        <taxon>Rhinotermitidae</taxon>
        <taxon>Coptotermes</taxon>
    </lineage>
</organism>
<sequence>MPSDYIYGIGNEVLTVAILVLSGLIPLLAFLIRKTDWRALLNSVGTGHWWIFSEHRNPGANVQEIGNRLENVEPGKTLLISDTAVKINFQIQCFKALSGIHNYILNL</sequence>
<evidence type="ECO:0000313" key="2">
    <source>
        <dbReference type="EMBL" id="GFG38625.1"/>
    </source>
</evidence>
<dbReference type="InParanoid" id="A0A6L2Q755"/>
<dbReference type="Proteomes" id="UP000502823">
    <property type="component" value="Unassembled WGS sequence"/>
</dbReference>
<evidence type="ECO:0000313" key="3">
    <source>
        <dbReference type="Proteomes" id="UP000502823"/>
    </source>
</evidence>
<dbReference type="AlphaFoldDB" id="A0A6L2Q755"/>
<feature type="transmembrane region" description="Helical" evidence="1">
    <location>
        <begin position="13"/>
        <end position="32"/>
    </location>
</feature>
<name>A0A6L2Q755_COPFO</name>
<keyword evidence="1" id="KW-0472">Membrane</keyword>
<gene>
    <name evidence="2" type="ORF">Cfor_01661</name>
</gene>
<proteinExistence type="predicted"/>